<sequence>MLDNLLTSFAHRHHVEGLTMPSLIALSEGRGSYSFGKAKALLNFQHRINAELLNHRVITNNAYTAWFEQGDQNLAQIKVFIVQFSVFSNQFLIAQLHKMIHADTLESMRASKEILANEIGVRFKSTGQANGADNIGSTEGSIEGGVFHFGAGHFEWLFNLAQKLDLSFAEIGQPKHGSKSTLFFCDELIRLYGGEDYQISQAASYAVENWAAAGFWGQLIKGLKRFNERNGIHLPLGFFVWHNQLECQHAAHTQEELEALYFTLDLDEDSFIRYGNEMLDGVAAFWDGLDEQRRELGAVH</sequence>
<dbReference type="AlphaFoldDB" id="A0A1R4H2W8"/>
<proteinExistence type="predicted"/>
<dbReference type="OrthoDB" id="526368at2"/>
<dbReference type="Proteomes" id="UP000195442">
    <property type="component" value="Unassembled WGS sequence"/>
</dbReference>
<dbReference type="SUPFAM" id="SSF48613">
    <property type="entry name" value="Heme oxygenase-like"/>
    <property type="match status" value="1"/>
</dbReference>
<name>A0A1R4H2W8_9GAMM</name>
<protein>
    <submittedName>
        <fullName evidence="1">Uncharacterized protein</fullName>
    </submittedName>
</protein>
<accession>A0A1R4H2W8</accession>
<dbReference type="Gene3D" id="1.20.910.10">
    <property type="entry name" value="Heme oxygenase-like"/>
    <property type="match status" value="1"/>
</dbReference>
<dbReference type="EMBL" id="FUKJ01000073">
    <property type="protein sequence ID" value="SJM90400.1"/>
    <property type="molecule type" value="Genomic_DNA"/>
</dbReference>
<keyword evidence="2" id="KW-1185">Reference proteome</keyword>
<dbReference type="InterPro" id="IPR016084">
    <property type="entry name" value="Haem_Oase-like_multi-hlx"/>
</dbReference>
<evidence type="ECO:0000313" key="2">
    <source>
        <dbReference type="Proteomes" id="UP000195442"/>
    </source>
</evidence>
<organism evidence="1 2">
    <name type="scientific">Crenothrix polyspora</name>
    <dbReference type="NCBI Taxonomy" id="360316"/>
    <lineage>
        <taxon>Bacteria</taxon>
        <taxon>Pseudomonadati</taxon>
        <taxon>Pseudomonadota</taxon>
        <taxon>Gammaproteobacteria</taxon>
        <taxon>Methylococcales</taxon>
        <taxon>Crenotrichaceae</taxon>
        <taxon>Crenothrix</taxon>
    </lineage>
</organism>
<dbReference type="RefSeq" id="WP_087146074.1">
    <property type="nucleotide sequence ID" value="NZ_FUKJ01000073.1"/>
</dbReference>
<reference evidence="2" key="1">
    <citation type="submission" date="2017-02" db="EMBL/GenBank/DDBJ databases">
        <authorList>
            <person name="Daims H."/>
        </authorList>
    </citation>
    <scope>NUCLEOTIDE SEQUENCE [LARGE SCALE GENOMIC DNA]</scope>
</reference>
<evidence type="ECO:0000313" key="1">
    <source>
        <dbReference type="EMBL" id="SJM90400.1"/>
    </source>
</evidence>
<gene>
    <name evidence="1" type="ORF">CRENPOLYSF2_1640004</name>
</gene>